<dbReference type="AlphaFoldDB" id="Q5BW40"/>
<evidence type="ECO:0000256" key="1">
    <source>
        <dbReference type="SAM" id="Phobius"/>
    </source>
</evidence>
<dbReference type="EMBL" id="AY812496">
    <property type="protein sequence ID" value="AAX28385.1"/>
    <property type="molecule type" value="mRNA"/>
</dbReference>
<keyword evidence="1" id="KW-0472">Membrane</keyword>
<name>Q5BW40_SCHJA</name>
<organism evidence="2">
    <name type="scientific">Schistosoma japonicum</name>
    <name type="common">Blood fluke</name>
    <dbReference type="NCBI Taxonomy" id="6182"/>
    <lineage>
        <taxon>Eukaryota</taxon>
        <taxon>Metazoa</taxon>
        <taxon>Spiralia</taxon>
        <taxon>Lophotrochozoa</taxon>
        <taxon>Platyhelminthes</taxon>
        <taxon>Trematoda</taxon>
        <taxon>Digenea</taxon>
        <taxon>Strigeidida</taxon>
        <taxon>Schistosomatoidea</taxon>
        <taxon>Schistosomatidae</taxon>
        <taxon>Schistosoma</taxon>
    </lineage>
</organism>
<accession>Q5BW40</accession>
<reference evidence="2" key="2">
    <citation type="journal article" date="2006" name="PLoS Pathog.">
        <title>New perspectives on host-parasite interplay by comparative transcriptomic and proteomic analyses of Schistosoma japonicum.</title>
        <authorList>
            <person name="Liu F."/>
            <person name="Lu J."/>
            <person name="Hu W."/>
            <person name="Wang S.Y."/>
            <person name="Cui S.J."/>
            <person name="Chi M."/>
            <person name="Yan Q."/>
            <person name="Wang X.R."/>
            <person name="Song H.D."/>
            <person name="Xu X.N."/>
            <person name="Wang J.J."/>
            <person name="Zhang X.L."/>
            <person name="Zhang X."/>
            <person name="Wang Z.Q."/>
            <person name="Xue C.L."/>
            <person name="Brindley P.J."/>
            <person name="McManus D.P."/>
            <person name="Yang P.Y."/>
            <person name="Feng Z."/>
            <person name="Chen Z."/>
            <person name="Han Z.G."/>
        </authorList>
    </citation>
    <scope>NUCLEOTIDE SEQUENCE</scope>
</reference>
<reference evidence="2" key="1">
    <citation type="submission" date="2005-03" db="EMBL/GenBank/DDBJ databases">
        <authorList>
            <person name="Han Z."/>
        </authorList>
    </citation>
    <scope>NUCLEOTIDE SEQUENCE</scope>
</reference>
<evidence type="ECO:0000313" key="2">
    <source>
        <dbReference type="EMBL" id="AAX28385.1"/>
    </source>
</evidence>
<feature type="transmembrane region" description="Helical" evidence="1">
    <location>
        <begin position="7"/>
        <end position="26"/>
    </location>
</feature>
<sequence length="47" mass="5668">MIRKKQWLIIMNIWVAVILRYLTHVLKSLIMPWDPGHLAHQIEGSMW</sequence>
<protein>
    <submittedName>
        <fullName evidence="2">Uncharacterized protein</fullName>
    </submittedName>
</protein>
<keyword evidence="1" id="KW-0812">Transmembrane</keyword>
<keyword evidence="1" id="KW-1133">Transmembrane helix</keyword>
<proteinExistence type="evidence at transcript level"/>